<proteinExistence type="predicted"/>
<gene>
    <name evidence="2" type="ORF">RIMI_LOCUS6918572</name>
</gene>
<feature type="coiled-coil region" evidence="1">
    <location>
        <begin position="32"/>
        <end position="73"/>
    </location>
</feature>
<dbReference type="EMBL" id="CAUEEQ010012769">
    <property type="protein sequence ID" value="CAJ0936743.1"/>
    <property type="molecule type" value="Genomic_DNA"/>
</dbReference>
<dbReference type="PANTHER" id="PTHR40710:SF1">
    <property type="entry name" value="RIKEN CDNA E230025N22 GENE"/>
    <property type="match status" value="1"/>
</dbReference>
<evidence type="ECO:0000313" key="2">
    <source>
        <dbReference type="EMBL" id="CAJ0936743.1"/>
    </source>
</evidence>
<dbReference type="PANTHER" id="PTHR40710">
    <property type="entry name" value="RIKEN CDNA E230025N22 GENE"/>
    <property type="match status" value="1"/>
</dbReference>
<accession>A0ABN9LDV4</accession>
<keyword evidence="1" id="KW-0175">Coiled coil</keyword>
<reference evidence="2" key="1">
    <citation type="submission" date="2023-07" db="EMBL/GenBank/DDBJ databases">
        <authorList>
            <person name="Stuckert A."/>
        </authorList>
    </citation>
    <scope>NUCLEOTIDE SEQUENCE</scope>
</reference>
<sequence>MELEFLMARARREWLKEQHRALIHMEIIGLEQDKDSQEISTMEQEVQHLQKEKSVMVLQLEALRRERNEAEKDLDLLCHFYKEEAQAHKQHILQIFHAYRGLLEEQMDAQEHRYRKLLEETIQDAVQLSARNQELEIENKQLQNMHDVNKTWTKNIMPMYTTRYANVRRCCVGDAAATQRRRAPMFNIGDACVFLHAFSDTCVVLDASVGCKKTLQVAFFLRPISAKNDARVCARFSVRRRRNGDATLM</sequence>
<evidence type="ECO:0000313" key="3">
    <source>
        <dbReference type="Proteomes" id="UP001176940"/>
    </source>
</evidence>
<keyword evidence="3" id="KW-1185">Reference proteome</keyword>
<name>A0ABN9LDV4_9NEOB</name>
<comment type="caution">
    <text evidence="2">The sequence shown here is derived from an EMBL/GenBank/DDBJ whole genome shotgun (WGS) entry which is preliminary data.</text>
</comment>
<dbReference type="Proteomes" id="UP001176940">
    <property type="component" value="Unassembled WGS sequence"/>
</dbReference>
<protein>
    <submittedName>
        <fullName evidence="2">Uncharacterized protein</fullName>
    </submittedName>
</protein>
<organism evidence="2 3">
    <name type="scientific">Ranitomeya imitator</name>
    <name type="common">mimic poison frog</name>
    <dbReference type="NCBI Taxonomy" id="111125"/>
    <lineage>
        <taxon>Eukaryota</taxon>
        <taxon>Metazoa</taxon>
        <taxon>Chordata</taxon>
        <taxon>Craniata</taxon>
        <taxon>Vertebrata</taxon>
        <taxon>Euteleostomi</taxon>
        <taxon>Amphibia</taxon>
        <taxon>Batrachia</taxon>
        <taxon>Anura</taxon>
        <taxon>Neobatrachia</taxon>
        <taxon>Hyloidea</taxon>
        <taxon>Dendrobatidae</taxon>
        <taxon>Dendrobatinae</taxon>
        <taxon>Ranitomeya</taxon>
    </lineage>
</organism>
<evidence type="ECO:0000256" key="1">
    <source>
        <dbReference type="SAM" id="Coils"/>
    </source>
</evidence>
<feature type="coiled-coil region" evidence="1">
    <location>
        <begin position="100"/>
        <end position="145"/>
    </location>
</feature>